<sequence>MHKYQNGMKIIINLNNILTKLNKQNADEVNISDQNEGQQKNVNQLPYEKFNGPHYWLA</sequence>
<keyword evidence="2" id="KW-1185">Reference proteome</keyword>
<reference evidence="1" key="1">
    <citation type="submission" date="2021-01" db="EMBL/GenBank/DDBJ databases">
        <authorList>
            <consortium name="Genoscope - CEA"/>
            <person name="William W."/>
        </authorList>
    </citation>
    <scope>NUCLEOTIDE SEQUENCE</scope>
</reference>
<evidence type="ECO:0000313" key="1">
    <source>
        <dbReference type="EMBL" id="CAD8117741.1"/>
    </source>
</evidence>
<dbReference type="EMBL" id="CAJJDN010000114">
    <property type="protein sequence ID" value="CAD8117741.1"/>
    <property type="molecule type" value="Genomic_DNA"/>
</dbReference>
<accession>A0A8S1QQI8</accession>
<name>A0A8S1QQI8_9CILI</name>
<dbReference type="AlphaFoldDB" id="A0A8S1QQI8"/>
<comment type="caution">
    <text evidence="1">The sequence shown here is derived from an EMBL/GenBank/DDBJ whole genome shotgun (WGS) entry which is preliminary data.</text>
</comment>
<protein>
    <submittedName>
        <fullName evidence="1">Uncharacterized protein</fullName>
    </submittedName>
</protein>
<gene>
    <name evidence="1" type="ORF">PSON_ATCC_30995.1.T1140205</name>
</gene>
<organism evidence="1 2">
    <name type="scientific">Paramecium sonneborni</name>
    <dbReference type="NCBI Taxonomy" id="65129"/>
    <lineage>
        <taxon>Eukaryota</taxon>
        <taxon>Sar</taxon>
        <taxon>Alveolata</taxon>
        <taxon>Ciliophora</taxon>
        <taxon>Intramacronucleata</taxon>
        <taxon>Oligohymenophorea</taxon>
        <taxon>Peniculida</taxon>
        <taxon>Parameciidae</taxon>
        <taxon>Paramecium</taxon>
    </lineage>
</organism>
<proteinExistence type="predicted"/>
<evidence type="ECO:0000313" key="2">
    <source>
        <dbReference type="Proteomes" id="UP000692954"/>
    </source>
</evidence>
<dbReference type="Proteomes" id="UP000692954">
    <property type="component" value="Unassembled WGS sequence"/>
</dbReference>